<feature type="transmembrane region" description="Helical" evidence="1">
    <location>
        <begin position="34"/>
        <end position="52"/>
    </location>
</feature>
<feature type="transmembrane region" description="Helical" evidence="1">
    <location>
        <begin position="129"/>
        <end position="150"/>
    </location>
</feature>
<protein>
    <submittedName>
        <fullName evidence="2">Uncharacterized protein</fullName>
    </submittedName>
</protein>
<feature type="transmembrane region" description="Helical" evidence="1">
    <location>
        <begin position="73"/>
        <end position="91"/>
    </location>
</feature>
<feature type="transmembrane region" description="Helical" evidence="1">
    <location>
        <begin position="12"/>
        <end position="28"/>
    </location>
</feature>
<feature type="transmembrane region" description="Helical" evidence="1">
    <location>
        <begin position="162"/>
        <end position="186"/>
    </location>
</feature>
<keyword evidence="1" id="KW-1133">Transmembrane helix</keyword>
<dbReference type="EMBL" id="NFKK01000002">
    <property type="protein sequence ID" value="OUP54024.1"/>
    <property type="molecule type" value="Genomic_DNA"/>
</dbReference>
<feature type="transmembrane region" description="Helical" evidence="1">
    <location>
        <begin position="105"/>
        <end position="122"/>
    </location>
</feature>
<dbReference type="RefSeq" id="WP_087370260.1">
    <property type="nucleotide sequence ID" value="NZ_NFKK01000002.1"/>
</dbReference>
<reference evidence="3" key="1">
    <citation type="submission" date="2017-04" db="EMBL/GenBank/DDBJ databases">
        <title>Function of individual gut microbiota members based on whole genome sequencing of pure cultures obtained from chicken caecum.</title>
        <authorList>
            <person name="Medvecky M."/>
            <person name="Cejkova D."/>
            <person name="Polansky O."/>
            <person name="Karasova D."/>
            <person name="Kubasova T."/>
            <person name="Cizek A."/>
            <person name="Rychlik I."/>
        </authorList>
    </citation>
    <scope>NUCLEOTIDE SEQUENCE [LARGE SCALE GENOMIC DNA]</scope>
    <source>
        <strain evidence="3">An180</strain>
    </source>
</reference>
<dbReference type="Proteomes" id="UP000195897">
    <property type="component" value="Unassembled WGS sequence"/>
</dbReference>
<accession>A0A1Y4LBC1</accession>
<evidence type="ECO:0000313" key="3">
    <source>
        <dbReference type="Proteomes" id="UP000195897"/>
    </source>
</evidence>
<name>A0A1Y4LBC1_9FIRM</name>
<organism evidence="2 3">
    <name type="scientific">Butyricicoccus pullicaecorum</name>
    <dbReference type="NCBI Taxonomy" id="501571"/>
    <lineage>
        <taxon>Bacteria</taxon>
        <taxon>Bacillati</taxon>
        <taxon>Bacillota</taxon>
        <taxon>Clostridia</taxon>
        <taxon>Eubacteriales</taxon>
        <taxon>Butyricicoccaceae</taxon>
        <taxon>Butyricicoccus</taxon>
    </lineage>
</organism>
<sequence>MPDKIFPRGRGALFFLVLLAHVLFVPAISWPSVLLAGLIALGLSMLWLAAAKRWQFQDFWTLLRRVPNWARKAISAGLILFSAWVAVRTAWDSAGFLYDTALPEWSPWAGAIVLLVLCWLIASRGAPALCLWAVPMAWLAGGIIVLSLVLSLPDWQFDPSLGVFSLGGLLRPLRMILPVTVLALLFTGYDEQLPQSGAVLVGISCAAVLAGLTVLRAGAVLGAAGARTIPYAVYEAAGVFETGILQRSEVIFGAAFAICMLARIALACCVIRRAWQLLRESK</sequence>
<feature type="transmembrane region" description="Helical" evidence="1">
    <location>
        <begin position="250"/>
        <end position="271"/>
    </location>
</feature>
<keyword evidence="1" id="KW-0472">Membrane</keyword>
<comment type="caution">
    <text evidence="2">The sequence shown here is derived from an EMBL/GenBank/DDBJ whole genome shotgun (WGS) entry which is preliminary data.</text>
</comment>
<feature type="transmembrane region" description="Helical" evidence="1">
    <location>
        <begin position="198"/>
        <end position="224"/>
    </location>
</feature>
<dbReference type="AlphaFoldDB" id="A0A1Y4LBC1"/>
<proteinExistence type="predicted"/>
<gene>
    <name evidence="2" type="ORF">B5F17_02105</name>
</gene>
<evidence type="ECO:0000256" key="1">
    <source>
        <dbReference type="SAM" id="Phobius"/>
    </source>
</evidence>
<evidence type="ECO:0000313" key="2">
    <source>
        <dbReference type="EMBL" id="OUP54024.1"/>
    </source>
</evidence>
<keyword evidence="1" id="KW-0812">Transmembrane</keyword>